<dbReference type="AlphaFoldDB" id="A0A508X835"/>
<evidence type="ECO:0000313" key="3">
    <source>
        <dbReference type="Proteomes" id="UP000507954"/>
    </source>
</evidence>
<name>A0A508X835_9HYPH</name>
<dbReference type="EMBL" id="CABFNB010000165">
    <property type="protein sequence ID" value="VTZ65943.1"/>
    <property type="molecule type" value="Genomic_DNA"/>
</dbReference>
<keyword evidence="1" id="KW-0812">Transmembrane</keyword>
<organism evidence="2 3">
    <name type="scientific">Sinorhizobium medicae</name>
    <dbReference type="NCBI Taxonomy" id="110321"/>
    <lineage>
        <taxon>Bacteria</taxon>
        <taxon>Pseudomonadati</taxon>
        <taxon>Pseudomonadota</taxon>
        <taxon>Alphaproteobacteria</taxon>
        <taxon>Hyphomicrobiales</taxon>
        <taxon>Rhizobiaceae</taxon>
        <taxon>Sinorhizobium/Ensifer group</taxon>
        <taxon>Sinorhizobium</taxon>
    </lineage>
</organism>
<gene>
    <name evidence="2" type="ORF">EMEDMD4_930014</name>
</gene>
<sequence length="54" mass="5557">MTDVVSPVLAGIILGFGFYGAWIGAVIALAPTGAVVAATRLPPRRVDGQRVHPT</sequence>
<feature type="transmembrane region" description="Helical" evidence="1">
    <location>
        <begin position="12"/>
        <end position="37"/>
    </location>
</feature>
<evidence type="ECO:0000313" key="2">
    <source>
        <dbReference type="EMBL" id="VTZ65943.1"/>
    </source>
</evidence>
<accession>A0A508X835</accession>
<keyword evidence="1" id="KW-0472">Membrane</keyword>
<keyword evidence="1" id="KW-1133">Transmembrane helix</keyword>
<reference evidence="2 3" key="1">
    <citation type="submission" date="2019-06" db="EMBL/GenBank/DDBJ databases">
        <authorList>
            <person name="Le Quere A."/>
            <person name="Colella S."/>
        </authorList>
    </citation>
    <scope>NUCLEOTIDE SEQUENCE [LARGE SCALE GENOMIC DNA]</scope>
    <source>
        <strain evidence="2">EmedicaeMD41</strain>
    </source>
</reference>
<dbReference type="Proteomes" id="UP000507954">
    <property type="component" value="Unassembled WGS sequence"/>
</dbReference>
<proteinExistence type="predicted"/>
<evidence type="ECO:0000256" key="1">
    <source>
        <dbReference type="SAM" id="Phobius"/>
    </source>
</evidence>
<protein>
    <submittedName>
        <fullName evidence="2">Uncharacterized protein</fullName>
    </submittedName>
</protein>